<feature type="region of interest" description="Disordered" evidence="1">
    <location>
        <begin position="202"/>
        <end position="249"/>
    </location>
</feature>
<evidence type="ECO:0000256" key="1">
    <source>
        <dbReference type="SAM" id="MobiDB-lite"/>
    </source>
</evidence>
<name>A0A8H2ZNE3_9HELO</name>
<protein>
    <submittedName>
        <fullName evidence="2">643a2637-e35f-4dc7-b51b-9ab199fc994d</fullName>
    </submittedName>
</protein>
<comment type="caution">
    <text evidence="2">The sequence shown here is derived from an EMBL/GenBank/DDBJ whole genome shotgun (WGS) entry which is preliminary data.</text>
</comment>
<accession>A0A8H2ZNE3</accession>
<reference evidence="2" key="1">
    <citation type="submission" date="2020-10" db="EMBL/GenBank/DDBJ databases">
        <authorList>
            <person name="Kusch S."/>
        </authorList>
    </citation>
    <scope>NUCLEOTIDE SEQUENCE</scope>
    <source>
        <strain evidence="2">SwB9</strain>
    </source>
</reference>
<organism evidence="2 3">
    <name type="scientific">Sclerotinia trifoliorum</name>
    <dbReference type="NCBI Taxonomy" id="28548"/>
    <lineage>
        <taxon>Eukaryota</taxon>
        <taxon>Fungi</taxon>
        <taxon>Dikarya</taxon>
        <taxon>Ascomycota</taxon>
        <taxon>Pezizomycotina</taxon>
        <taxon>Leotiomycetes</taxon>
        <taxon>Helotiales</taxon>
        <taxon>Sclerotiniaceae</taxon>
        <taxon>Sclerotinia</taxon>
    </lineage>
</organism>
<feature type="compositionally biased region" description="Low complexity" evidence="1">
    <location>
        <begin position="230"/>
        <end position="242"/>
    </location>
</feature>
<dbReference type="OrthoDB" id="5343383at2759"/>
<keyword evidence="3" id="KW-1185">Reference proteome</keyword>
<feature type="region of interest" description="Disordered" evidence="1">
    <location>
        <begin position="146"/>
        <end position="174"/>
    </location>
</feature>
<dbReference type="AlphaFoldDB" id="A0A8H2ZNE3"/>
<gene>
    <name evidence="2" type="ORF">SCLTRI_LOCUS5263</name>
</gene>
<proteinExistence type="predicted"/>
<feature type="region of interest" description="Disordered" evidence="1">
    <location>
        <begin position="1"/>
        <end position="29"/>
    </location>
</feature>
<feature type="compositionally biased region" description="Pro residues" evidence="1">
    <location>
        <begin position="215"/>
        <end position="225"/>
    </location>
</feature>
<evidence type="ECO:0000313" key="3">
    <source>
        <dbReference type="Proteomes" id="UP000624404"/>
    </source>
</evidence>
<evidence type="ECO:0000313" key="2">
    <source>
        <dbReference type="EMBL" id="CAD6445472.1"/>
    </source>
</evidence>
<sequence length="345" mass="40363">MSTFPRSPHSLFPPVRQPQQYEPPPPVPPRIIPLHEIPRIPDRESPSSDWLPIYNKRSNYDETEIVHLIHDIVRNYLRLSAVSEDEVIWPPTEGAGHLLDIDEILCDELHISDSVKSLIRRLPSPARDARSPIFLYKSSRLFNITDQDNGDSLRRTRESPLFNKDRDPSADNERYLKPYEIQLSGGDIDDLETPILILDTRENTIRVETRTTSPPGTPPEQPTNPPSYHNPNPNQNQNQNQNHWPINSHTHAHAPSFLRTQTHRMKTLDIIPIIPPGRRVEYESRCYIDFTEEWMRRKMKLSLEGTYGWPDNFQQSAWDRDRERVWAEVEEEYRRLGRPSVLRCL</sequence>
<dbReference type="Proteomes" id="UP000624404">
    <property type="component" value="Unassembled WGS sequence"/>
</dbReference>
<feature type="compositionally biased region" description="Basic and acidic residues" evidence="1">
    <location>
        <begin position="151"/>
        <end position="174"/>
    </location>
</feature>
<dbReference type="EMBL" id="CAJHIA010000015">
    <property type="protein sequence ID" value="CAD6445472.1"/>
    <property type="molecule type" value="Genomic_DNA"/>
</dbReference>